<sequence length="772" mass="88753">MYYLIFILAAAIVATITRIGLKSTYFLSRKLLSQGYLTVFSSQTLKPFIGQISAFSSFCDTEMACSSTAPTLGRRKMPPWEPYSSAEAPQLKIYNSLTRRKDLFRPIDGNHVKFYICGPTVYDSAHMGHARAYLSFDIVRRVLSQYFNYDVTYVMNITDIDDKIIKRARQNFLFDEYQEKNKGDFYTVGNDVMEALKEFREKVEVETDPDKKKMLSEMLAKVNAVATSIEKRLEEKTLSPSNMENETLDLLANAKDIISEFLDKRFGSTVNDHSIFAKLAKKFENEFMQDMDLLNVMPPHILTRVSEYVPEIIEYVEKILNNGYAYVTNDGSVYFDSTKFQANSKHFYAKLVPEAFNDTENQSKHMKESEGELSISDDRLQEKKNNSDFALWKTSKAGEPFWDSPWGKGRPGWHIECSAMSTAICGNKLDIHAGGFDLKFPHHDNEIAQCEAYFDDGHWVNYFLHCGTLRIAGSKMSKSLKNFISIKLALKQYSARQVRILFLMHSWSDALDYSPQTMDHACYFEKVSKEFFLLVKDLIRKKKESDGQEASSFKKFDDEALQLFNKFNASKTVIHEALCDSFDTRKVIETIRNILTESNTYITTTEATGTINADLLFTIAQYITRMLRIFGVIPEGNEIGYPTDASGECGNKEELLMPYLSALATFRENVRNMARTAKNSDILKECDVIRDDVLPKLGVRLEDRANQTTLKLEDPEVLEKERLEKIQKELEKKQQKENARLQAEANKKAKEEKKKQQEMQKKKKQEEQKQPS</sequence>
<dbReference type="Proteomes" id="UP000887580">
    <property type="component" value="Unplaced"/>
</dbReference>
<dbReference type="WBParaSite" id="PS1159_v2.g19297.t1">
    <property type="protein sequence ID" value="PS1159_v2.g19297.t1"/>
    <property type="gene ID" value="PS1159_v2.g19297"/>
</dbReference>
<accession>A0AC35FNT8</accession>
<evidence type="ECO:0000313" key="2">
    <source>
        <dbReference type="WBParaSite" id="PS1159_v2.g19297.t1"/>
    </source>
</evidence>
<reference evidence="2" key="1">
    <citation type="submission" date="2022-11" db="UniProtKB">
        <authorList>
            <consortium name="WormBaseParasite"/>
        </authorList>
    </citation>
    <scope>IDENTIFICATION</scope>
</reference>
<name>A0AC35FNT8_9BILA</name>
<organism evidence="1 2">
    <name type="scientific">Panagrolaimus sp. PS1159</name>
    <dbReference type="NCBI Taxonomy" id="55785"/>
    <lineage>
        <taxon>Eukaryota</taxon>
        <taxon>Metazoa</taxon>
        <taxon>Ecdysozoa</taxon>
        <taxon>Nematoda</taxon>
        <taxon>Chromadorea</taxon>
        <taxon>Rhabditida</taxon>
        <taxon>Tylenchina</taxon>
        <taxon>Panagrolaimomorpha</taxon>
        <taxon>Panagrolaimoidea</taxon>
        <taxon>Panagrolaimidae</taxon>
        <taxon>Panagrolaimus</taxon>
    </lineage>
</organism>
<protein>
    <submittedName>
        <fullName evidence="2">Cysteine--tRNA ligase</fullName>
    </submittedName>
</protein>
<proteinExistence type="predicted"/>
<evidence type="ECO:0000313" key="1">
    <source>
        <dbReference type="Proteomes" id="UP000887580"/>
    </source>
</evidence>